<evidence type="ECO:0000256" key="6">
    <source>
        <dbReference type="ARBA" id="ARBA00013376"/>
    </source>
</evidence>
<protein>
    <recommendedName>
        <fullName evidence="6 20">Homoserine dehydrogenase</fullName>
        <ecNumber evidence="5 20">1.1.1.3</ecNumber>
    </recommendedName>
</protein>
<evidence type="ECO:0000256" key="13">
    <source>
        <dbReference type="ARBA" id="ARBA00023053"/>
    </source>
</evidence>
<evidence type="ECO:0000256" key="20">
    <source>
        <dbReference type="RuleBase" id="RU000579"/>
    </source>
</evidence>
<evidence type="ECO:0000256" key="4">
    <source>
        <dbReference type="ARBA" id="ARBA00006753"/>
    </source>
</evidence>
<feature type="binding site" evidence="19">
    <location>
        <position position="210"/>
    </location>
    <ligand>
        <name>L-homoserine</name>
        <dbReference type="ChEBI" id="CHEBI:57476"/>
    </ligand>
</feature>
<dbReference type="Gene3D" id="3.40.50.720">
    <property type="entry name" value="NAD(P)-binding Rossmann-like Domain"/>
    <property type="match status" value="1"/>
</dbReference>
<evidence type="ECO:0000256" key="1">
    <source>
        <dbReference type="ARBA" id="ARBA00001920"/>
    </source>
</evidence>
<sequence>MTNEGVLMSEVRVHDTAGHSSSEPLRVALLGCGTVGSQVARMILIRGDDIIARVGRPLEIAGISVAHVDRPRQGLDSRLFTTDSAALVSRPDVDIVVELMGGIDPARELILTALRSGKSVVTANKALLAAHGEELNAAAERNGVDLYYEAAVAGAIPIVRPLRESLVGDQVRQVMGIVNGTTNYVLDQMTTTGMDFEQAVAQAQQKGYAEADPTADVEGYDAAAKAALLASLAFHTRMRGDQVYREGITHITPDDIASAKDLDCVIKLLAVCEGGPDGIVARVHPALLPLSHPLASVSGAYNAVFVEAQEAGRLMFLGPGAGGAPTASAVLGDVVTVARNAVRGVAGPPQAVFDEFDILDTDDIQTRFHIRIQVRDEPGVLASVAEIFARHDVSMQTVRQSADDETAKDSSAVLTVLTHQARQADLSACVSELGESPFVHSQPKVIRVEGMS</sequence>
<dbReference type="EC" id="1.1.1.3" evidence="5 20"/>
<dbReference type="InterPro" id="IPR036291">
    <property type="entry name" value="NAD(P)-bd_dom_sf"/>
</dbReference>
<keyword evidence="10 19" id="KW-0521">NADP</keyword>
<organism evidence="23 24">
    <name type="scientific">Cutibacterium granulosum</name>
    <dbReference type="NCBI Taxonomy" id="33011"/>
    <lineage>
        <taxon>Bacteria</taxon>
        <taxon>Bacillati</taxon>
        <taxon>Actinomycetota</taxon>
        <taxon>Actinomycetes</taxon>
        <taxon>Propionibacteriales</taxon>
        <taxon>Propionibacteriaceae</taxon>
        <taxon>Cutibacterium</taxon>
    </lineage>
</organism>
<evidence type="ECO:0000256" key="19">
    <source>
        <dbReference type="PIRSR" id="PIRSR000098-2"/>
    </source>
</evidence>
<comment type="similarity">
    <text evidence="4 21">Belongs to the homoserine dehydrogenase family.</text>
</comment>
<reference evidence="23 24" key="1">
    <citation type="submission" date="2017-06" db="EMBL/GenBank/DDBJ databases">
        <authorList>
            <consortium name="Pathogen Informatics"/>
        </authorList>
    </citation>
    <scope>NUCLEOTIDE SEQUENCE [LARGE SCALE GENOMIC DNA]</scope>
    <source>
        <strain evidence="23 24">NCTC11865</strain>
    </source>
</reference>
<comment type="catalytic activity">
    <reaction evidence="16">
        <text>L-homoserine + NADP(+) = L-aspartate 4-semialdehyde + NADPH + H(+)</text>
        <dbReference type="Rhea" id="RHEA:15761"/>
        <dbReference type="ChEBI" id="CHEBI:15378"/>
        <dbReference type="ChEBI" id="CHEBI:57476"/>
        <dbReference type="ChEBI" id="CHEBI:57783"/>
        <dbReference type="ChEBI" id="CHEBI:58349"/>
        <dbReference type="ChEBI" id="CHEBI:537519"/>
        <dbReference type="EC" id="1.1.1.3"/>
    </reaction>
    <physiologicalReaction direction="right-to-left" evidence="16">
        <dbReference type="Rhea" id="RHEA:15763"/>
    </physiologicalReaction>
</comment>
<feature type="binding site" evidence="19">
    <location>
        <position position="125"/>
    </location>
    <ligand>
        <name>NADPH</name>
        <dbReference type="ChEBI" id="CHEBI:57783"/>
    </ligand>
</feature>
<dbReference type="SUPFAM" id="SSF55347">
    <property type="entry name" value="Glyceraldehyde-3-phosphate dehydrogenase-like, C-terminal domain"/>
    <property type="match status" value="1"/>
</dbReference>
<feature type="domain" description="ACT" evidence="22">
    <location>
        <begin position="369"/>
        <end position="447"/>
    </location>
</feature>
<comment type="pathway">
    <text evidence="2 20">Amino-acid biosynthesis; L-threonine biosynthesis; L-threonine from L-aspartate: step 3/5.</text>
</comment>
<comment type="catalytic activity">
    <reaction evidence="17">
        <text>L-homoserine + NAD(+) = L-aspartate 4-semialdehyde + NADH + H(+)</text>
        <dbReference type="Rhea" id="RHEA:15757"/>
        <dbReference type="ChEBI" id="CHEBI:15378"/>
        <dbReference type="ChEBI" id="CHEBI:57476"/>
        <dbReference type="ChEBI" id="CHEBI:57540"/>
        <dbReference type="ChEBI" id="CHEBI:57945"/>
        <dbReference type="ChEBI" id="CHEBI:537519"/>
        <dbReference type="EC" id="1.1.1.3"/>
    </reaction>
    <physiologicalReaction direction="right-to-left" evidence="17">
        <dbReference type="Rhea" id="RHEA:15759"/>
    </physiologicalReaction>
</comment>
<evidence type="ECO:0000256" key="10">
    <source>
        <dbReference type="ARBA" id="ARBA00022857"/>
    </source>
</evidence>
<evidence type="ECO:0000256" key="15">
    <source>
        <dbReference type="ARBA" id="ARBA00044930"/>
    </source>
</evidence>
<dbReference type="CDD" id="cd04881">
    <property type="entry name" value="ACT_HSDH-Hom"/>
    <property type="match status" value="1"/>
</dbReference>
<dbReference type="Pfam" id="PF00742">
    <property type="entry name" value="Homoserine_dh"/>
    <property type="match status" value="1"/>
</dbReference>
<keyword evidence="9" id="KW-0479">Metal-binding</keyword>
<evidence type="ECO:0000313" key="24">
    <source>
        <dbReference type="Proteomes" id="UP000215332"/>
    </source>
</evidence>
<evidence type="ECO:0000256" key="16">
    <source>
        <dbReference type="ARBA" id="ARBA00048841"/>
    </source>
</evidence>
<keyword evidence="7 20" id="KW-0028">Amino-acid biosynthesis</keyword>
<dbReference type="GO" id="GO:0004412">
    <property type="term" value="F:homoserine dehydrogenase activity"/>
    <property type="evidence" value="ECO:0007669"/>
    <property type="project" value="UniProtKB-EC"/>
</dbReference>
<dbReference type="SUPFAM" id="SSF51735">
    <property type="entry name" value="NAD(P)-binding Rossmann-fold domains"/>
    <property type="match status" value="1"/>
</dbReference>
<feature type="binding site" evidence="19">
    <location>
        <begin position="30"/>
        <end position="37"/>
    </location>
    <ligand>
        <name>NADP(+)</name>
        <dbReference type="ChEBI" id="CHEBI:58349"/>
    </ligand>
</feature>
<comment type="cofactor">
    <cofactor evidence="1">
        <name>a metal cation</name>
        <dbReference type="ChEBI" id="CHEBI:25213"/>
    </cofactor>
</comment>
<dbReference type="InterPro" id="IPR001342">
    <property type="entry name" value="HDH_cat"/>
</dbReference>
<dbReference type="InterPro" id="IPR002912">
    <property type="entry name" value="ACT_dom"/>
</dbReference>
<dbReference type="InterPro" id="IPR045865">
    <property type="entry name" value="ACT-like_dom_sf"/>
</dbReference>
<evidence type="ECO:0000256" key="18">
    <source>
        <dbReference type="PIRSR" id="PIRSR000098-1"/>
    </source>
</evidence>
<evidence type="ECO:0000256" key="17">
    <source>
        <dbReference type="ARBA" id="ARBA00049031"/>
    </source>
</evidence>
<dbReference type="Pfam" id="PF01842">
    <property type="entry name" value="ACT"/>
    <property type="match status" value="1"/>
</dbReference>
<dbReference type="GO" id="GO:0009088">
    <property type="term" value="P:threonine biosynthetic process"/>
    <property type="evidence" value="ECO:0007669"/>
    <property type="project" value="UniProtKB-UniPathway"/>
</dbReference>
<evidence type="ECO:0000256" key="5">
    <source>
        <dbReference type="ARBA" id="ARBA00013213"/>
    </source>
</evidence>
<dbReference type="Pfam" id="PF03447">
    <property type="entry name" value="NAD_binding_3"/>
    <property type="match status" value="1"/>
</dbReference>
<dbReference type="PROSITE" id="PS01042">
    <property type="entry name" value="HOMOSER_DHGENASE"/>
    <property type="match status" value="1"/>
</dbReference>
<evidence type="ECO:0000259" key="22">
    <source>
        <dbReference type="PROSITE" id="PS51671"/>
    </source>
</evidence>
<evidence type="ECO:0000256" key="8">
    <source>
        <dbReference type="ARBA" id="ARBA00022697"/>
    </source>
</evidence>
<dbReference type="InterPro" id="IPR005106">
    <property type="entry name" value="Asp/hSer_DH_NAD-bd"/>
</dbReference>
<evidence type="ECO:0000256" key="3">
    <source>
        <dbReference type="ARBA" id="ARBA00005062"/>
    </source>
</evidence>
<keyword evidence="12" id="KW-0520">NAD</keyword>
<dbReference type="PIRSF" id="PIRSF000098">
    <property type="entry name" value="Homoser_dehydrog"/>
    <property type="match status" value="1"/>
</dbReference>
<dbReference type="InterPro" id="IPR016204">
    <property type="entry name" value="HDH"/>
</dbReference>
<dbReference type="UniPathway" id="UPA00050">
    <property type="reaction ID" value="UER00063"/>
</dbReference>
<dbReference type="NCBIfam" id="NF004976">
    <property type="entry name" value="PRK06349.1"/>
    <property type="match status" value="1"/>
</dbReference>
<name>A0A239WRK4_9ACTN</name>
<dbReference type="Gene3D" id="3.30.70.260">
    <property type="match status" value="1"/>
</dbReference>
<dbReference type="eggNOG" id="COG0460">
    <property type="taxonomic scope" value="Bacteria"/>
</dbReference>
<comment type="function">
    <text evidence="15">Catalyzes the conversion of L-aspartate-beta-semialdehyde (L-Asa) to L-homoserine (L-Hse), the third step in the biosynthesis of threonine and methionine from aspartate.</text>
</comment>
<comment type="pathway">
    <text evidence="3 20">Amino-acid biosynthesis; L-methionine biosynthesis via de novo pathway; L-homoserine from L-aspartate: step 3/3.</text>
</comment>
<dbReference type="GO" id="GO:0046872">
    <property type="term" value="F:metal ion binding"/>
    <property type="evidence" value="ECO:0007669"/>
    <property type="project" value="UniProtKB-KW"/>
</dbReference>
<dbReference type="Gene3D" id="3.30.360.10">
    <property type="entry name" value="Dihydrodipicolinate Reductase, domain 2"/>
    <property type="match status" value="1"/>
</dbReference>
<dbReference type="FunFam" id="3.40.50.720:FF:000062">
    <property type="entry name" value="Homoserine dehydrogenase"/>
    <property type="match status" value="1"/>
</dbReference>
<evidence type="ECO:0000256" key="11">
    <source>
        <dbReference type="ARBA" id="ARBA00023002"/>
    </source>
</evidence>
<keyword evidence="11 20" id="KW-0560">Oxidoreductase</keyword>
<evidence type="ECO:0000256" key="7">
    <source>
        <dbReference type="ARBA" id="ARBA00022605"/>
    </source>
</evidence>
<evidence type="ECO:0000256" key="9">
    <source>
        <dbReference type="ARBA" id="ARBA00022723"/>
    </source>
</evidence>
<dbReference type="UniPathway" id="UPA00051">
    <property type="reaction ID" value="UER00465"/>
</dbReference>
<dbReference type="GO" id="GO:0009086">
    <property type="term" value="P:methionine biosynthetic process"/>
    <property type="evidence" value="ECO:0007669"/>
    <property type="project" value="UniProtKB-KW"/>
</dbReference>
<dbReference type="PANTHER" id="PTHR43331">
    <property type="entry name" value="HOMOSERINE DEHYDROGENASE"/>
    <property type="match status" value="1"/>
</dbReference>
<keyword evidence="8 20" id="KW-0791">Threonine biosynthesis</keyword>
<dbReference type="AlphaFoldDB" id="A0A239WRK4"/>
<dbReference type="PROSITE" id="PS51671">
    <property type="entry name" value="ACT"/>
    <property type="match status" value="1"/>
</dbReference>
<dbReference type="KEGG" id="cgrn:4412665_01412"/>
<evidence type="ECO:0000256" key="2">
    <source>
        <dbReference type="ARBA" id="ARBA00005056"/>
    </source>
</evidence>
<dbReference type="GO" id="GO:0050661">
    <property type="term" value="F:NADP binding"/>
    <property type="evidence" value="ECO:0007669"/>
    <property type="project" value="InterPro"/>
</dbReference>
<keyword evidence="13" id="KW-0915">Sodium</keyword>
<dbReference type="InterPro" id="IPR019811">
    <property type="entry name" value="HDH_CS"/>
</dbReference>
<proteinExistence type="inferred from homology"/>
<evidence type="ECO:0000256" key="21">
    <source>
        <dbReference type="RuleBase" id="RU004171"/>
    </source>
</evidence>
<gene>
    <name evidence="23" type="primary">hom</name>
    <name evidence="23" type="ORF">SAMEA4412665_01412</name>
</gene>
<evidence type="ECO:0000256" key="14">
    <source>
        <dbReference type="ARBA" id="ARBA00023167"/>
    </source>
</evidence>
<dbReference type="FunFam" id="3.30.360.10:FF:000005">
    <property type="entry name" value="Homoserine dehydrogenase"/>
    <property type="match status" value="1"/>
</dbReference>
<keyword evidence="14 20" id="KW-0486">Methionine biosynthesis</keyword>
<accession>A0A239WRK4</accession>
<dbReference type="PANTHER" id="PTHR43331:SF1">
    <property type="entry name" value="HOMOSERINE DEHYDROGENASE"/>
    <property type="match status" value="1"/>
</dbReference>
<dbReference type="EMBL" id="LT906441">
    <property type="protein sequence ID" value="SNV36816.1"/>
    <property type="molecule type" value="Genomic_DNA"/>
</dbReference>
<evidence type="ECO:0000256" key="12">
    <source>
        <dbReference type="ARBA" id="ARBA00023027"/>
    </source>
</evidence>
<feature type="active site" description="Proton donor" evidence="18">
    <location>
        <position position="225"/>
    </location>
</feature>
<dbReference type="Proteomes" id="UP000215332">
    <property type="component" value="Chromosome 1"/>
</dbReference>
<dbReference type="SUPFAM" id="SSF55021">
    <property type="entry name" value="ACT-like"/>
    <property type="match status" value="1"/>
</dbReference>
<evidence type="ECO:0000313" key="23">
    <source>
        <dbReference type="EMBL" id="SNV36816.1"/>
    </source>
</evidence>